<dbReference type="AlphaFoldDB" id="A0AAP2F3Q2"/>
<dbReference type="Proteomes" id="UP000738270">
    <property type="component" value="Unassembled WGS sequence"/>
</dbReference>
<reference evidence="1" key="1">
    <citation type="submission" date="2019-11" db="EMBL/GenBank/DDBJ databases">
        <title>Spread of Macrolides and rifampicin resistant Rhodococcus equi in clinical isolates in the USA.</title>
        <authorList>
            <person name="Alvarez-Narvaez S."/>
            <person name="Huber L."/>
            <person name="Cohen N.D."/>
            <person name="Slovis N."/>
            <person name="Greiter M."/>
            <person name="Giguere S."/>
            <person name="Hart K."/>
        </authorList>
    </citation>
    <scope>NUCLEOTIDE SEQUENCE</scope>
    <source>
        <strain evidence="1">Lh_38</strain>
    </source>
</reference>
<accession>A0AAP2F3Q2</accession>
<comment type="caution">
    <text evidence="1">The sequence shown here is derived from an EMBL/GenBank/DDBJ whole genome shotgun (WGS) entry which is preliminary data.</text>
</comment>
<dbReference type="EMBL" id="WUXD01000001">
    <property type="protein sequence ID" value="MBM4625671.1"/>
    <property type="molecule type" value="Genomic_DNA"/>
</dbReference>
<organism evidence="1 2">
    <name type="scientific">Rhodococcus hoagii</name>
    <name type="common">Corynebacterium equii</name>
    <dbReference type="NCBI Taxonomy" id="43767"/>
    <lineage>
        <taxon>Bacteria</taxon>
        <taxon>Bacillati</taxon>
        <taxon>Actinomycetota</taxon>
        <taxon>Actinomycetes</taxon>
        <taxon>Mycobacteriales</taxon>
        <taxon>Nocardiaceae</taxon>
        <taxon>Prescottella</taxon>
    </lineage>
</organism>
<proteinExistence type="predicted"/>
<evidence type="ECO:0000313" key="2">
    <source>
        <dbReference type="Proteomes" id="UP000738270"/>
    </source>
</evidence>
<gene>
    <name evidence="1" type="ORF">GS453_02115</name>
</gene>
<sequence length="86" mass="8902">MRGYSCPDLSVRWLNLATGASGTTALRRVPVDYSRPVAADEWCRYAPVLATTGGGTLVATADAGSVVTPGGFQVLVNPGFGTFNVP</sequence>
<name>A0AAP2F3Q2_RHOHA</name>
<protein>
    <submittedName>
        <fullName evidence="1">Uncharacterized protein</fullName>
    </submittedName>
</protein>
<evidence type="ECO:0000313" key="1">
    <source>
        <dbReference type="EMBL" id="MBM4625671.1"/>
    </source>
</evidence>